<evidence type="ECO:0000313" key="2">
    <source>
        <dbReference type="EMBL" id="MER7187871.1"/>
    </source>
</evidence>
<feature type="compositionally biased region" description="Polar residues" evidence="1">
    <location>
        <begin position="21"/>
        <end position="31"/>
    </location>
</feature>
<organism evidence="2 3">
    <name type="scientific">Streptomyces hyaluromycini</name>
    <dbReference type="NCBI Taxonomy" id="1377993"/>
    <lineage>
        <taxon>Bacteria</taxon>
        <taxon>Bacillati</taxon>
        <taxon>Actinomycetota</taxon>
        <taxon>Actinomycetes</taxon>
        <taxon>Kitasatosporales</taxon>
        <taxon>Streptomycetaceae</taxon>
        <taxon>Streptomyces</taxon>
    </lineage>
</organism>
<reference evidence="2 3" key="1">
    <citation type="submission" date="2024-06" db="EMBL/GenBank/DDBJ databases">
        <title>The Natural Products Discovery Center: Release of the First 8490 Sequenced Strains for Exploring Actinobacteria Biosynthetic Diversity.</title>
        <authorList>
            <person name="Kalkreuter E."/>
            <person name="Kautsar S.A."/>
            <person name="Yang D."/>
            <person name="Bader C.D."/>
            <person name="Teijaro C.N."/>
            <person name="Fluegel L."/>
            <person name="Davis C.M."/>
            <person name="Simpson J.R."/>
            <person name="Lauterbach L."/>
            <person name="Steele A.D."/>
            <person name="Gui C."/>
            <person name="Meng S."/>
            <person name="Li G."/>
            <person name="Viehrig K."/>
            <person name="Ye F."/>
            <person name="Su P."/>
            <person name="Kiefer A.F."/>
            <person name="Nichols A."/>
            <person name="Cepeda A.J."/>
            <person name="Yan W."/>
            <person name="Fan B."/>
            <person name="Jiang Y."/>
            <person name="Adhikari A."/>
            <person name="Zheng C.-J."/>
            <person name="Schuster L."/>
            <person name="Cowan T.M."/>
            <person name="Smanski M.J."/>
            <person name="Chevrette M.G."/>
            <person name="De Carvalho L.P.S."/>
            <person name="Shen B."/>
        </authorList>
    </citation>
    <scope>NUCLEOTIDE SEQUENCE [LARGE SCALE GENOMIC DNA]</scope>
    <source>
        <strain evidence="2 3">NPDC000234</strain>
    </source>
</reference>
<accession>A0ABV1XFP1</accession>
<gene>
    <name evidence="2" type="ORF">ABT404_51875</name>
</gene>
<comment type="caution">
    <text evidence="2">The sequence shown here is derived from an EMBL/GenBank/DDBJ whole genome shotgun (WGS) entry which is preliminary data.</text>
</comment>
<protein>
    <submittedName>
        <fullName evidence="2">Peptidoglycan endopeptidase</fullName>
    </submittedName>
</protein>
<dbReference type="EMBL" id="JBEPEK010000947">
    <property type="protein sequence ID" value="MER7187871.1"/>
    <property type="molecule type" value="Genomic_DNA"/>
</dbReference>
<evidence type="ECO:0000256" key="1">
    <source>
        <dbReference type="SAM" id="MobiDB-lite"/>
    </source>
</evidence>
<proteinExistence type="predicted"/>
<feature type="non-terminal residue" evidence="2">
    <location>
        <position position="76"/>
    </location>
</feature>
<evidence type="ECO:0000313" key="3">
    <source>
        <dbReference type="Proteomes" id="UP001474181"/>
    </source>
</evidence>
<feature type="region of interest" description="Disordered" evidence="1">
    <location>
        <begin position="21"/>
        <end position="42"/>
    </location>
</feature>
<name>A0ABV1XFP1_9ACTN</name>
<keyword evidence="3" id="KW-1185">Reference proteome</keyword>
<sequence>MAPESRDEVRQRINSLYDQAENATGNYNATRAMSGGSRSRGVPLFKRARRDDPGLDNIAREWFEGARSKLGPSVPA</sequence>
<dbReference type="Proteomes" id="UP001474181">
    <property type="component" value="Unassembled WGS sequence"/>
</dbReference>